<dbReference type="PROSITE" id="PS50280">
    <property type="entry name" value="SET"/>
    <property type="match status" value="1"/>
</dbReference>
<dbReference type="InterPro" id="IPR046341">
    <property type="entry name" value="SET_dom_sf"/>
</dbReference>
<protein>
    <recommendedName>
        <fullName evidence="1">SET domain-containing protein</fullName>
    </recommendedName>
</protein>
<dbReference type="Gene3D" id="2.170.270.10">
    <property type="entry name" value="SET domain"/>
    <property type="match status" value="1"/>
</dbReference>
<dbReference type="EMBL" id="CAJNNV010027420">
    <property type="protein sequence ID" value="CAE8620346.1"/>
    <property type="molecule type" value="Genomic_DNA"/>
</dbReference>
<dbReference type="PANTHER" id="PTHR12197:SF251">
    <property type="entry name" value="EG:BACR7C10.4 PROTEIN"/>
    <property type="match status" value="1"/>
</dbReference>
<dbReference type="AlphaFoldDB" id="A0A813JIP5"/>
<dbReference type="GO" id="GO:0005634">
    <property type="term" value="C:nucleus"/>
    <property type="evidence" value="ECO:0007669"/>
    <property type="project" value="TreeGrafter"/>
</dbReference>
<sequence length="412" mass="45593">MVEFAAVEIAATADRGNVLRATRDIKPRETVLVEKPIFATKFTNNIAKAYGDFCQLPGAVQDEILGSFFCPMGSKEASRRLRHASSLAPEDRDRAARFMTIMSFNAVEQTPVIMDTKGRDPKILHKGQTLALLRMASKASHCCAPNAFWYVRDDGRAQVIRSTTAIRKGDEVTITYLEEKKLLLPTDKRRHLLWQQKEFTCCCLRCAAEDEDTCIFQCSSAGCPGQWCLRRSGGASACLSCSFVPSESDLAFAENQETELQHQLDFCDAVERGLHEDTDARVLALKPLHARHHLTHRLASRQHAAHTRAGRHAEAVHALHLVVQCRLELPATCKSRAAAWGLEMLGHALKRAGDPFGAADAYNRACAVHLVIQDSSHPYVLYCKQVLLASVSELPPIHAGVADMDIDLHAMD</sequence>
<dbReference type="InterPro" id="IPR011990">
    <property type="entry name" value="TPR-like_helical_dom_sf"/>
</dbReference>
<dbReference type="EMBL" id="CAJNNW010025917">
    <property type="protein sequence ID" value="CAE8681016.1"/>
    <property type="molecule type" value="Genomic_DNA"/>
</dbReference>
<reference evidence="3" key="1">
    <citation type="submission" date="2021-02" db="EMBL/GenBank/DDBJ databases">
        <authorList>
            <person name="Dougan E. K."/>
            <person name="Rhodes N."/>
            <person name="Thang M."/>
            <person name="Chan C."/>
        </authorList>
    </citation>
    <scope>NUCLEOTIDE SEQUENCE</scope>
</reference>
<dbReference type="SMART" id="SM00317">
    <property type="entry name" value="SET"/>
    <property type="match status" value="1"/>
</dbReference>
<dbReference type="Proteomes" id="UP000654075">
    <property type="component" value="Unassembled WGS sequence"/>
</dbReference>
<dbReference type="Gene3D" id="1.25.40.10">
    <property type="entry name" value="Tetratricopeptide repeat domain"/>
    <property type="match status" value="1"/>
</dbReference>
<evidence type="ECO:0000313" key="3">
    <source>
        <dbReference type="EMBL" id="CAE8681016.1"/>
    </source>
</evidence>
<proteinExistence type="predicted"/>
<keyword evidence="5" id="KW-1185">Reference proteome</keyword>
<organism evidence="3 4">
    <name type="scientific">Polarella glacialis</name>
    <name type="common">Dinoflagellate</name>
    <dbReference type="NCBI Taxonomy" id="89957"/>
    <lineage>
        <taxon>Eukaryota</taxon>
        <taxon>Sar</taxon>
        <taxon>Alveolata</taxon>
        <taxon>Dinophyceae</taxon>
        <taxon>Suessiales</taxon>
        <taxon>Suessiaceae</taxon>
        <taxon>Polarella</taxon>
    </lineage>
</organism>
<feature type="domain" description="SET" evidence="1">
    <location>
        <begin position="5"/>
        <end position="177"/>
    </location>
</feature>
<name>A0A813JIP5_POLGL</name>
<dbReference type="InterPro" id="IPR001214">
    <property type="entry name" value="SET_dom"/>
</dbReference>
<accession>A0A813JIP5</accession>
<dbReference type="SUPFAM" id="SSF82199">
    <property type="entry name" value="SET domain"/>
    <property type="match status" value="1"/>
</dbReference>
<evidence type="ECO:0000313" key="4">
    <source>
        <dbReference type="Proteomes" id="UP000626109"/>
    </source>
</evidence>
<dbReference type="SUPFAM" id="SSF48452">
    <property type="entry name" value="TPR-like"/>
    <property type="match status" value="1"/>
</dbReference>
<evidence type="ECO:0000259" key="1">
    <source>
        <dbReference type="PROSITE" id="PS50280"/>
    </source>
</evidence>
<dbReference type="Proteomes" id="UP000626109">
    <property type="component" value="Unassembled WGS sequence"/>
</dbReference>
<dbReference type="Pfam" id="PF00856">
    <property type="entry name" value="SET"/>
    <property type="match status" value="1"/>
</dbReference>
<dbReference type="CDD" id="cd20071">
    <property type="entry name" value="SET_SMYD"/>
    <property type="match status" value="1"/>
</dbReference>
<dbReference type="OrthoDB" id="265717at2759"/>
<dbReference type="PANTHER" id="PTHR12197">
    <property type="entry name" value="HISTONE-LYSINE N-METHYLTRANSFERASE SMYD"/>
    <property type="match status" value="1"/>
</dbReference>
<evidence type="ECO:0000313" key="5">
    <source>
        <dbReference type="Proteomes" id="UP000654075"/>
    </source>
</evidence>
<dbReference type="InterPro" id="IPR050869">
    <property type="entry name" value="H3K4_H4K5_MeTrfase"/>
</dbReference>
<comment type="caution">
    <text evidence="3">The sequence shown here is derived from an EMBL/GenBank/DDBJ whole genome shotgun (WGS) entry which is preliminary data.</text>
</comment>
<evidence type="ECO:0000313" key="2">
    <source>
        <dbReference type="EMBL" id="CAE8620346.1"/>
    </source>
</evidence>
<gene>
    <name evidence="2" type="ORF">PGLA1383_LOCUS37909</name>
    <name evidence="3" type="ORF">PGLA2088_LOCUS22230</name>
</gene>